<evidence type="ECO:0000313" key="2">
    <source>
        <dbReference type="EMBL" id="NMO77760.1"/>
    </source>
</evidence>
<dbReference type="InterPro" id="IPR000182">
    <property type="entry name" value="GNAT_dom"/>
</dbReference>
<dbReference type="InterPro" id="IPR027365">
    <property type="entry name" value="GNAT_acetyltra_YdfB-like"/>
</dbReference>
<comment type="caution">
    <text evidence="2">The sequence shown here is derived from an EMBL/GenBank/DDBJ whole genome shotgun (WGS) entry which is preliminary data.</text>
</comment>
<dbReference type="AlphaFoldDB" id="A0A7Y0K9Q6"/>
<gene>
    <name evidence="2" type="ORF">HHU08_12205</name>
</gene>
<dbReference type="Gene3D" id="3.40.630.30">
    <property type="match status" value="1"/>
</dbReference>
<dbReference type="Proteomes" id="UP000588491">
    <property type="component" value="Unassembled WGS sequence"/>
</dbReference>
<name>A0A7Y0K9Q6_9BACI</name>
<keyword evidence="3" id="KW-1185">Reference proteome</keyword>
<proteinExistence type="predicted"/>
<evidence type="ECO:0000259" key="1">
    <source>
        <dbReference type="PROSITE" id="PS51186"/>
    </source>
</evidence>
<dbReference type="Pfam" id="PF12746">
    <property type="entry name" value="GNAT_acetyltran"/>
    <property type="match status" value="1"/>
</dbReference>
<dbReference type="PROSITE" id="PS51186">
    <property type="entry name" value="GNAT"/>
    <property type="match status" value="1"/>
</dbReference>
<feature type="domain" description="N-acetyltransferase" evidence="1">
    <location>
        <begin position="130"/>
        <end position="261"/>
    </location>
</feature>
<dbReference type="InterPro" id="IPR016181">
    <property type="entry name" value="Acyl_CoA_acyltransferase"/>
</dbReference>
<dbReference type="RefSeq" id="WP_016203760.1">
    <property type="nucleotide sequence ID" value="NZ_JABBPK010000001.1"/>
</dbReference>
<evidence type="ECO:0000313" key="3">
    <source>
        <dbReference type="Proteomes" id="UP000588491"/>
    </source>
</evidence>
<reference evidence="2 3" key="1">
    <citation type="submission" date="2020-04" db="EMBL/GenBank/DDBJ databases">
        <title>Bacillus sp. UniB3 isolated from commercial digestive syrup.</title>
        <authorList>
            <person name="Thorat V."/>
            <person name="Kirdat K."/>
            <person name="Tiwarekar B."/>
            <person name="Yadav A."/>
        </authorList>
    </citation>
    <scope>NUCLEOTIDE SEQUENCE [LARGE SCALE GENOMIC DNA]</scope>
    <source>
        <strain evidence="2 3">UniB3</strain>
    </source>
</reference>
<protein>
    <submittedName>
        <fullName evidence="2">GNAT family N-acetyltransferase</fullName>
    </submittedName>
</protein>
<keyword evidence="2" id="KW-0808">Transferase</keyword>
<organism evidence="2 3">
    <name type="scientific">Niallia alba</name>
    <dbReference type="NCBI Taxonomy" id="2729105"/>
    <lineage>
        <taxon>Bacteria</taxon>
        <taxon>Bacillati</taxon>
        <taxon>Bacillota</taxon>
        <taxon>Bacilli</taxon>
        <taxon>Bacillales</taxon>
        <taxon>Bacillaceae</taxon>
        <taxon>Niallia</taxon>
    </lineage>
</organism>
<dbReference type="CDD" id="cd04301">
    <property type="entry name" value="NAT_SF"/>
    <property type="match status" value="1"/>
</dbReference>
<dbReference type="SUPFAM" id="SSF55729">
    <property type="entry name" value="Acyl-CoA N-acyltransferases (Nat)"/>
    <property type="match status" value="1"/>
</dbReference>
<accession>A0A7Y0K9Q6</accession>
<dbReference type="GO" id="GO:0016747">
    <property type="term" value="F:acyltransferase activity, transferring groups other than amino-acyl groups"/>
    <property type="evidence" value="ECO:0007669"/>
    <property type="project" value="InterPro"/>
</dbReference>
<sequence length="261" mass="29795">MIRELTEKDHANVMKFLLQDPSINLFIIGDIEAFGYHSPFQKLWGEFHDGDIKAVLLKYFESYIFYCKDKNHFDSEAFAAIMQSNTNPVTLSGKADLVEKFEKLPNLALGKKRVTYFAQCETKREIQITETINKATIADIDRIVVLQHSIDEFNTTVETKNMLKKAIESKTGRTYFLENNQGDIISTVSTTAENSQSAMIVGVCTHKDYRNQGLASKLMTALVNDVLDEKQYVCLFYDNPAAGKIYKNVGFMDMGLWTMYR</sequence>
<dbReference type="EMBL" id="JABBPK010000001">
    <property type="protein sequence ID" value="NMO77760.1"/>
    <property type="molecule type" value="Genomic_DNA"/>
</dbReference>